<name>A0A8J4SK53_9TREM</name>
<sequence length="157" mass="18386">MCARQSCPELDQSVHVNTESTPVTYRVTLTMPELIAWNYRMQREPLEKSVNRLKENVEIKDYGCTQSQVKAAIHDQFAIEKSLESLYFHLDEKTPEIKKELQTIAKCAEQNKDCLYYLNCLTRVEDTFTRLSVKNIKRVLELQTRCLSDKFWSTVSE</sequence>
<accession>A0A8J4SK53</accession>
<dbReference type="OrthoDB" id="10519074at2759"/>
<protein>
    <submittedName>
        <fullName evidence="1">Uncharacterized protein</fullName>
    </submittedName>
</protein>
<comment type="caution">
    <text evidence="1">The sequence shown here is derived from an EMBL/GenBank/DDBJ whole genome shotgun (WGS) entry which is preliminary data.</text>
</comment>
<gene>
    <name evidence="1" type="ORF">PHET_10207</name>
</gene>
<dbReference type="Proteomes" id="UP000748531">
    <property type="component" value="Unassembled WGS sequence"/>
</dbReference>
<organism evidence="1 2">
    <name type="scientific">Paragonimus heterotremus</name>
    <dbReference type="NCBI Taxonomy" id="100268"/>
    <lineage>
        <taxon>Eukaryota</taxon>
        <taxon>Metazoa</taxon>
        <taxon>Spiralia</taxon>
        <taxon>Lophotrochozoa</taxon>
        <taxon>Platyhelminthes</taxon>
        <taxon>Trematoda</taxon>
        <taxon>Digenea</taxon>
        <taxon>Plagiorchiida</taxon>
        <taxon>Troglotremata</taxon>
        <taxon>Troglotrematidae</taxon>
        <taxon>Paragonimus</taxon>
    </lineage>
</organism>
<evidence type="ECO:0000313" key="1">
    <source>
        <dbReference type="EMBL" id="KAF5394787.1"/>
    </source>
</evidence>
<dbReference type="AlphaFoldDB" id="A0A8J4SK53"/>
<evidence type="ECO:0000313" key="2">
    <source>
        <dbReference type="Proteomes" id="UP000748531"/>
    </source>
</evidence>
<keyword evidence="2" id="KW-1185">Reference proteome</keyword>
<reference evidence="1" key="1">
    <citation type="submission" date="2019-05" db="EMBL/GenBank/DDBJ databases">
        <title>Annotation for the trematode Paragonimus heterotremus.</title>
        <authorList>
            <person name="Choi Y.-J."/>
        </authorList>
    </citation>
    <scope>NUCLEOTIDE SEQUENCE</scope>
    <source>
        <strain evidence="1">LC</strain>
    </source>
</reference>
<dbReference type="EMBL" id="LUCH01017706">
    <property type="protein sequence ID" value="KAF5394787.1"/>
    <property type="molecule type" value="Genomic_DNA"/>
</dbReference>
<proteinExistence type="predicted"/>